<evidence type="ECO:0000256" key="7">
    <source>
        <dbReference type="SAM" id="MobiDB-lite"/>
    </source>
</evidence>
<dbReference type="PANTHER" id="PTHR24300:SF1">
    <property type="entry name" value="CYTOCHROME P450 2D6-RELATED"/>
    <property type="match status" value="1"/>
</dbReference>
<sequence length="156" mass="18107">MRFYELSQAKGVNGEEQGPKVEPCGTPTDRGRGEEVVCEWETLNVRSVRYDEIQDKANSAMPRDDERGTTIITNLSSVLKDHDVWEKPLQFYPKHFLDENGRFLKREAFIPFSAGRRVCLGEQLARMELFLFFTTFLQHLAFEIPSDQPRPREDPI</sequence>
<dbReference type="PROSITE" id="PS00086">
    <property type="entry name" value="CYTOCHROME_P450"/>
    <property type="match status" value="1"/>
</dbReference>
<dbReference type="InterPro" id="IPR036396">
    <property type="entry name" value="Cyt_P450_sf"/>
</dbReference>
<dbReference type="Pfam" id="PF00067">
    <property type="entry name" value="p450"/>
    <property type="match status" value="1"/>
</dbReference>
<evidence type="ECO:0000256" key="1">
    <source>
        <dbReference type="ARBA" id="ARBA00001971"/>
    </source>
</evidence>
<evidence type="ECO:0000256" key="3">
    <source>
        <dbReference type="ARBA" id="ARBA00022617"/>
    </source>
</evidence>
<accession>A0ABN9KQI9</accession>
<evidence type="ECO:0000256" key="2">
    <source>
        <dbReference type="ARBA" id="ARBA00010617"/>
    </source>
</evidence>
<dbReference type="InterPro" id="IPR001128">
    <property type="entry name" value="Cyt_P450"/>
</dbReference>
<comment type="cofactor">
    <cofactor evidence="1">
        <name>heme</name>
        <dbReference type="ChEBI" id="CHEBI:30413"/>
    </cofactor>
</comment>
<evidence type="ECO:0000313" key="8">
    <source>
        <dbReference type="EMBL" id="CAJ0919804.1"/>
    </source>
</evidence>
<feature type="region of interest" description="Disordered" evidence="7">
    <location>
        <begin position="1"/>
        <end position="29"/>
    </location>
</feature>
<comment type="similarity">
    <text evidence="2 6">Belongs to the cytochrome P450 family.</text>
</comment>
<keyword evidence="5 6" id="KW-0408">Iron</keyword>
<proteinExistence type="inferred from homology"/>
<evidence type="ECO:0000256" key="5">
    <source>
        <dbReference type="ARBA" id="ARBA00023004"/>
    </source>
</evidence>
<comment type="caution">
    <text evidence="8">The sequence shown here is derived from an EMBL/GenBank/DDBJ whole genome shotgun (WGS) entry which is preliminary data.</text>
</comment>
<organism evidence="8 9">
    <name type="scientific">Ranitomeya imitator</name>
    <name type="common">mimic poison frog</name>
    <dbReference type="NCBI Taxonomy" id="111125"/>
    <lineage>
        <taxon>Eukaryota</taxon>
        <taxon>Metazoa</taxon>
        <taxon>Chordata</taxon>
        <taxon>Craniata</taxon>
        <taxon>Vertebrata</taxon>
        <taxon>Euteleostomi</taxon>
        <taxon>Amphibia</taxon>
        <taxon>Batrachia</taxon>
        <taxon>Anura</taxon>
        <taxon>Neobatrachia</taxon>
        <taxon>Hyloidea</taxon>
        <taxon>Dendrobatidae</taxon>
        <taxon>Dendrobatinae</taxon>
        <taxon>Ranitomeya</taxon>
    </lineage>
</organism>
<dbReference type="EMBL" id="CAUEEQ010001448">
    <property type="protein sequence ID" value="CAJ0919804.1"/>
    <property type="molecule type" value="Genomic_DNA"/>
</dbReference>
<keyword evidence="6" id="KW-0560">Oxidoreductase</keyword>
<keyword evidence="4 6" id="KW-0479">Metal-binding</keyword>
<dbReference type="PRINTS" id="PR00463">
    <property type="entry name" value="EP450I"/>
</dbReference>
<keyword evidence="6" id="KW-0503">Monooxygenase</keyword>
<dbReference type="InterPro" id="IPR017972">
    <property type="entry name" value="Cyt_P450_CS"/>
</dbReference>
<gene>
    <name evidence="8" type="ORF">RIMI_LOCUS1131513</name>
</gene>
<protein>
    <recommendedName>
        <fullName evidence="10">Cytochrome P450</fullName>
    </recommendedName>
</protein>
<name>A0ABN9KQI9_9NEOB</name>
<evidence type="ECO:0000256" key="6">
    <source>
        <dbReference type="RuleBase" id="RU000461"/>
    </source>
</evidence>
<dbReference type="Proteomes" id="UP001176940">
    <property type="component" value="Unassembled WGS sequence"/>
</dbReference>
<dbReference type="InterPro" id="IPR002401">
    <property type="entry name" value="Cyt_P450_E_grp-I"/>
</dbReference>
<reference evidence="8" key="1">
    <citation type="submission" date="2023-07" db="EMBL/GenBank/DDBJ databases">
        <authorList>
            <person name="Stuckert A."/>
        </authorList>
    </citation>
    <scope>NUCLEOTIDE SEQUENCE</scope>
</reference>
<dbReference type="Gene3D" id="1.10.630.10">
    <property type="entry name" value="Cytochrome P450"/>
    <property type="match status" value="1"/>
</dbReference>
<keyword evidence="3 6" id="KW-0349">Heme</keyword>
<dbReference type="PANTHER" id="PTHR24300">
    <property type="entry name" value="CYTOCHROME P450 508A4-RELATED"/>
    <property type="match status" value="1"/>
</dbReference>
<dbReference type="SUPFAM" id="SSF48264">
    <property type="entry name" value="Cytochrome P450"/>
    <property type="match status" value="1"/>
</dbReference>
<evidence type="ECO:0000256" key="4">
    <source>
        <dbReference type="ARBA" id="ARBA00022723"/>
    </source>
</evidence>
<dbReference type="InterPro" id="IPR050182">
    <property type="entry name" value="Cytochrome_P450_fam2"/>
</dbReference>
<evidence type="ECO:0000313" key="9">
    <source>
        <dbReference type="Proteomes" id="UP001176940"/>
    </source>
</evidence>
<keyword evidence="9" id="KW-1185">Reference proteome</keyword>
<evidence type="ECO:0008006" key="10">
    <source>
        <dbReference type="Google" id="ProtNLM"/>
    </source>
</evidence>